<evidence type="ECO:0000256" key="1">
    <source>
        <dbReference type="SAM" id="MobiDB-lite"/>
    </source>
</evidence>
<evidence type="ECO:0000313" key="3">
    <source>
        <dbReference type="Proteomes" id="UP000501690"/>
    </source>
</evidence>
<feature type="region of interest" description="Disordered" evidence="1">
    <location>
        <begin position="1"/>
        <end position="42"/>
    </location>
</feature>
<organism evidence="2 3">
    <name type="scientific">Vigna unguiculata</name>
    <name type="common">Cowpea</name>
    <dbReference type="NCBI Taxonomy" id="3917"/>
    <lineage>
        <taxon>Eukaryota</taxon>
        <taxon>Viridiplantae</taxon>
        <taxon>Streptophyta</taxon>
        <taxon>Embryophyta</taxon>
        <taxon>Tracheophyta</taxon>
        <taxon>Spermatophyta</taxon>
        <taxon>Magnoliopsida</taxon>
        <taxon>eudicotyledons</taxon>
        <taxon>Gunneridae</taxon>
        <taxon>Pentapetalae</taxon>
        <taxon>rosids</taxon>
        <taxon>fabids</taxon>
        <taxon>Fabales</taxon>
        <taxon>Fabaceae</taxon>
        <taxon>Papilionoideae</taxon>
        <taxon>50 kb inversion clade</taxon>
        <taxon>NPAAA clade</taxon>
        <taxon>indigoferoid/millettioid clade</taxon>
        <taxon>Phaseoleae</taxon>
        <taxon>Vigna</taxon>
    </lineage>
</organism>
<dbReference type="Proteomes" id="UP000501690">
    <property type="component" value="Linkage Group LG4"/>
</dbReference>
<dbReference type="EMBL" id="CP039348">
    <property type="protein sequence ID" value="QCD89797.1"/>
    <property type="molecule type" value="Genomic_DNA"/>
</dbReference>
<keyword evidence="3" id="KW-1185">Reference proteome</keyword>
<evidence type="ECO:0000313" key="2">
    <source>
        <dbReference type="EMBL" id="QCD89797.1"/>
    </source>
</evidence>
<protein>
    <submittedName>
        <fullName evidence="2">Uncharacterized protein</fullName>
    </submittedName>
</protein>
<feature type="compositionally biased region" description="Basic and acidic residues" evidence="1">
    <location>
        <begin position="1"/>
        <end position="10"/>
    </location>
</feature>
<dbReference type="AlphaFoldDB" id="A0A4D6LMJ4"/>
<name>A0A4D6LMJ4_VIGUN</name>
<sequence>MKVHKIEVQHQRRRRHDGGRRMMVAATEEGGGSDGGRERDKRVTRGAAKRGFAFVFTFAWCKVNRGIKLGWNCKNATAPLYASVLGELRHIRNFGTSDNDAVAGSRSRSRHMSFTWPPCI</sequence>
<proteinExistence type="predicted"/>
<reference evidence="2 3" key="1">
    <citation type="submission" date="2019-04" db="EMBL/GenBank/DDBJ databases">
        <title>An improved genome assembly and genetic linkage map for asparagus bean, Vigna unguiculata ssp. sesquipedialis.</title>
        <authorList>
            <person name="Xia Q."/>
            <person name="Zhang R."/>
            <person name="Dong Y."/>
        </authorList>
    </citation>
    <scope>NUCLEOTIDE SEQUENCE [LARGE SCALE GENOMIC DNA]</scope>
    <source>
        <tissue evidence="2">Leaf</tissue>
    </source>
</reference>
<gene>
    <name evidence="2" type="ORF">DEO72_LG4g746</name>
</gene>
<accession>A0A4D6LMJ4</accession>